<dbReference type="Gene3D" id="3.30.230.70">
    <property type="entry name" value="GHMP Kinase, N-terminal domain"/>
    <property type="match status" value="1"/>
</dbReference>
<sequence>MVVHRTRRGHLLALATFLILESLTLGKGVGDHPKENLAKHLPSDDSSKYYRLVGLLPCAINASCAALVDAGIPLKHLAETGSVILDPTKIEEQKLQAFAYFVFPNSTISSHS</sequence>
<dbReference type="SUPFAM" id="SSF54211">
    <property type="entry name" value="Ribosomal protein S5 domain 2-like"/>
    <property type="match status" value="1"/>
</dbReference>
<reference evidence="2" key="2">
    <citation type="journal article" date="2022" name="Hortic Res">
        <title>The genome of Dioscorea zingiberensis sheds light on the biosynthesis, origin and evolution of the medicinally important diosgenin saponins.</title>
        <authorList>
            <person name="Li Y."/>
            <person name="Tan C."/>
            <person name="Li Z."/>
            <person name="Guo J."/>
            <person name="Li S."/>
            <person name="Chen X."/>
            <person name="Wang C."/>
            <person name="Dai X."/>
            <person name="Yang H."/>
            <person name="Song W."/>
            <person name="Hou L."/>
            <person name="Xu J."/>
            <person name="Tong Z."/>
            <person name="Xu A."/>
            <person name="Yuan X."/>
            <person name="Wang W."/>
            <person name="Yang Q."/>
            <person name="Chen L."/>
            <person name="Sun Z."/>
            <person name="Wang K."/>
            <person name="Pan B."/>
            <person name="Chen J."/>
            <person name="Bao Y."/>
            <person name="Liu F."/>
            <person name="Qi X."/>
            <person name="Gang D.R."/>
            <person name="Wen J."/>
            <person name="Li J."/>
        </authorList>
    </citation>
    <scope>NUCLEOTIDE SEQUENCE</scope>
    <source>
        <strain evidence="2">Dzin_1.0</strain>
    </source>
</reference>
<dbReference type="OrthoDB" id="27298at2759"/>
<comment type="caution">
    <text evidence="2">The sequence shown here is derived from an EMBL/GenBank/DDBJ whole genome shotgun (WGS) entry which is preliminary data.</text>
</comment>
<dbReference type="EMBL" id="JAGGNH010000005">
    <property type="protein sequence ID" value="KAJ0970789.1"/>
    <property type="molecule type" value="Genomic_DNA"/>
</dbReference>
<organism evidence="2 3">
    <name type="scientific">Dioscorea zingiberensis</name>
    <dbReference type="NCBI Taxonomy" id="325984"/>
    <lineage>
        <taxon>Eukaryota</taxon>
        <taxon>Viridiplantae</taxon>
        <taxon>Streptophyta</taxon>
        <taxon>Embryophyta</taxon>
        <taxon>Tracheophyta</taxon>
        <taxon>Spermatophyta</taxon>
        <taxon>Magnoliopsida</taxon>
        <taxon>Liliopsida</taxon>
        <taxon>Dioscoreales</taxon>
        <taxon>Dioscoreaceae</taxon>
        <taxon>Dioscorea</taxon>
    </lineage>
</organism>
<evidence type="ECO:0000256" key="1">
    <source>
        <dbReference type="SAM" id="SignalP"/>
    </source>
</evidence>
<dbReference type="InterPro" id="IPR020568">
    <property type="entry name" value="Ribosomal_Su5_D2-typ_SF"/>
</dbReference>
<dbReference type="Proteomes" id="UP001085076">
    <property type="component" value="Miscellaneous, Linkage group lg05"/>
</dbReference>
<feature type="signal peptide" evidence="1">
    <location>
        <begin position="1"/>
        <end position="26"/>
    </location>
</feature>
<gene>
    <name evidence="2" type="ORF">J5N97_018748</name>
</gene>
<name>A0A9D5HBS9_9LILI</name>
<keyword evidence="3" id="KW-1185">Reference proteome</keyword>
<evidence type="ECO:0000313" key="2">
    <source>
        <dbReference type="EMBL" id="KAJ0970789.1"/>
    </source>
</evidence>
<dbReference type="AlphaFoldDB" id="A0A9D5HBS9"/>
<protein>
    <submittedName>
        <fullName evidence="2">Uncharacterized protein</fullName>
    </submittedName>
</protein>
<accession>A0A9D5HBS9</accession>
<keyword evidence="1" id="KW-0732">Signal</keyword>
<proteinExistence type="predicted"/>
<reference evidence="2" key="1">
    <citation type="submission" date="2021-03" db="EMBL/GenBank/DDBJ databases">
        <authorList>
            <person name="Li Z."/>
            <person name="Yang C."/>
        </authorList>
    </citation>
    <scope>NUCLEOTIDE SEQUENCE</scope>
    <source>
        <strain evidence="2">Dzin_1.0</strain>
        <tissue evidence="2">Leaf</tissue>
    </source>
</reference>
<dbReference type="InterPro" id="IPR027408">
    <property type="entry name" value="PNPase/RNase_PH_dom_sf"/>
</dbReference>
<evidence type="ECO:0000313" key="3">
    <source>
        <dbReference type="Proteomes" id="UP001085076"/>
    </source>
</evidence>
<feature type="chain" id="PRO_5039623113" evidence="1">
    <location>
        <begin position="27"/>
        <end position="112"/>
    </location>
</feature>